<keyword evidence="3" id="KW-1133">Transmembrane helix</keyword>
<dbReference type="InterPro" id="IPR008269">
    <property type="entry name" value="Lon_proteolytic"/>
</dbReference>
<dbReference type="GO" id="GO:0005524">
    <property type="term" value="F:ATP binding"/>
    <property type="evidence" value="ECO:0007669"/>
    <property type="project" value="InterPro"/>
</dbReference>
<dbReference type="InterPro" id="IPR020568">
    <property type="entry name" value="Ribosomal_Su5_D2-typ_SF"/>
</dbReference>
<evidence type="ECO:0000256" key="3">
    <source>
        <dbReference type="SAM" id="Phobius"/>
    </source>
</evidence>
<dbReference type="Gene3D" id="3.30.230.10">
    <property type="match status" value="1"/>
</dbReference>
<accession>A0A173LV60</accession>
<dbReference type="SUPFAM" id="SSF50156">
    <property type="entry name" value="PDZ domain-like"/>
    <property type="match status" value="1"/>
</dbReference>
<organism evidence="5 6">
    <name type="scientific">Aurantimicrobium minutum</name>
    <dbReference type="NCBI Taxonomy" id="708131"/>
    <lineage>
        <taxon>Bacteria</taxon>
        <taxon>Bacillati</taxon>
        <taxon>Actinomycetota</taxon>
        <taxon>Actinomycetes</taxon>
        <taxon>Micrococcales</taxon>
        <taxon>Microbacteriaceae</taxon>
        <taxon>Aurantimicrobium</taxon>
    </lineage>
</organism>
<keyword evidence="1" id="KW-0720">Serine protease</keyword>
<dbReference type="InterPro" id="IPR001478">
    <property type="entry name" value="PDZ"/>
</dbReference>
<dbReference type="EMBL" id="AP017457">
    <property type="protein sequence ID" value="BAU98836.1"/>
    <property type="molecule type" value="Genomic_DNA"/>
</dbReference>
<evidence type="ECO:0000313" key="5">
    <source>
        <dbReference type="EMBL" id="BAU98836.1"/>
    </source>
</evidence>
<reference evidence="5 6" key="1">
    <citation type="journal article" date="2016" name="Genome Announc.">
        <title>Complete Genome Sequence of Aurantimicrobium minutum Type Strain KNCT, a Planktonic Ultramicrobacterium Isolated from River Water.</title>
        <authorList>
            <person name="Nakai R."/>
            <person name="Fujisawa T."/>
            <person name="Nakamura Y."/>
            <person name="Nishide H."/>
            <person name="Uchiyama I."/>
            <person name="Baba T."/>
            <person name="Toyoda A."/>
            <person name="Fujiyama A."/>
            <person name="Naganuma T."/>
            <person name="Niki H."/>
        </authorList>
    </citation>
    <scope>NUCLEOTIDE SEQUENCE [LARGE SCALE GENOMIC DNA]</scope>
    <source>
        <strain evidence="5 6">KNC</strain>
    </source>
</reference>
<dbReference type="GO" id="GO:0006508">
    <property type="term" value="P:proteolysis"/>
    <property type="evidence" value="ECO:0007669"/>
    <property type="project" value="UniProtKB-KW"/>
</dbReference>
<feature type="active site" evidence="1">
    <location>
        <position position="274"/>
    </location>
</feature>
<dbReference type="Pfam" id="PF05362">
    <property type="entry name" value="Lon_C"/>
    <property type="match status" value="1"/>
</dbReference>
<keyword evidence="1" id="KW-0645">Protease</keyword>
<feature type="transmembrane region" description="Helical" evidence="3">
    <location>
        <begin position="29"/>
        <end position="53"/>
    </location>
</feature>
<dbReference type="SUPFAM" id="SSF54211">
    <property type="entry name" value="Ribosomal protein S5 domain 2-like"/>
    <property type="match status" value="1"/>
</dbReference>
<dbReference type="PROSITE" id="PS51786">
    <property type="entry name" value="LON_PROTEOLYTIC"/>
    <property type="match status" value="1"/>
</dbReference>
<dbReference type="PANTHER" id="PTHR10046">
    <property type="entry name" value="ATP DEPENDENT LON PROTEASE FAMILY MEMBER"/>
    <property type="match status" value="1"/>
</dbReference>
<evidence type="ECO:0000256" key="2">
    <source>
        <dbReference type="SAM" id="MobiDB-lite"/>
    </source>
</evidence>
<dbReference type="InterPro" id="IPR036034">
    <property type="entry name" value="PDZ_sf"/>
</dbReference>
<evidence type="ECO:0000313" key="6">
    <source>
        <dbReference type="Proteomes" id="UP000243847"/>
    </source>
</evidence>
<keyword evidence="3" id="KW-0472">Membrane</keyword>
<dbReference type="InterPro" id="IPR027065">
    <property type="entry name" value="Lon_Prtase"/>
</dbReference>
<feature type="region of interest" description="Disordered" evidence="2">
    <location>
        <begin position="1"/>
        <end position="24"/>
    </location>
</feature>
<keyword evidence="3" id="KW-0812">Transmembrane</keyword>
<name>A0A173LV60_9MICO</name>
<feature type="active site" evidence="1">
    <location>
        <position position="319"/>
    </location>
</feature>
<evidence type="ECO:0000259" key="4">
    <source>
        <dbReference type="PROSITE" id="PS51786"/>
    </source>
</evidence>
<comment type="catalytic activity">
    <reaction evidence="1">
        <text>Hydrolysis of proteins in presence of ATP.</text>
        <dbReference type="EC" id="3.4.21.53"/>
    </reaction>
</comment>
<dbReference type="Pfam" id="PF13180">
    <property type="entry name" value="PDZ_2"/>
    <property type="match status" value="1"/>
</dbReference>
<dbReference type="GO" id="GO:0004252">
    <property type="term" value="F:serine-type endopeptidase activity"/>
    <property type="evidence" value="ECO:0007669"/>
    <property type="project" value="UniProtKB-UniRule"/>
</dbReference>
<dbReference type="EC" id="3.4.21.53" evidence="1"/>
<gene>
    <name evidence="5" type="ORF">AUMI_12940</name>
</gene>
<dbReference type="InterPro" id="IPR014721">
    <property type="entry name" value="Ribsml_uS5_D2-typ_fold_subgr"/>
</dbReference>
<dbReference type="AlphaFoldDB" id="A0A173LV60"/>
<sequence length="389" mass="41099">MTLFHADEQGLPENGRKPHKTKAQRRRTLGVTFLVGSLVLAVGLAAVPSAYVIEQPGPWFDTLGAVSIPDPDNADKKIKIPLITIDGAETYPTPGELDLLTVSVLGNPEQTPSWIEVATAWFDPAKAVVPLEAIFPKQETKEEREASNTAQMANSQQDAIAAALTNLGYDVIVGVEVIGFTDQSPAKDVLSIGDVITAFNGTAVESVPQLRELLKENGTQTPGTVSFLRNGAAQEAQITPIDVDGNTVLGIGATAKYDFPFEVKIRLDDVGGPSAGMMFALGIIDKLTPDEMTAGNHFAGTGTIDAQGNVGPIGGIRQKLYGAQKAGADYFLAPVDNCDEVVGHVPSGVSVFAVSTLDEAINVINFVEIHGDKAAAMNAEMNMFPTCQN</sequence>
<dbReference type="GO" id="GO:0030163">
    <property type="term" value="P:protein catabolic process"/>
    <property type="evidence" value="ECO:0007669"/>
    <property type="project" value="InterPro"/>
</dbReference>
<comment type="similarity">
    <text evidence="1">Belongs to the peptidase S16 family.</text>
</comment>
<feature type="domain" description="Lon proteolytic" evidence="4">
    <location>
        <begin position="269"/>
        <end position="367"/>
    </location>
</feature>
<protein>
    <recommendedName>
        <fullName evidence="1">endopeptidase La</fullName>
        <ecNumber evidence="1">3.4.21.53</ecNumber>
    </recommendedName>
</protein>
<dbReference type="Proteomes" id="UP000243847">
    <property type="component" value="Chromosome sequence1"/>
</dbReference>
<evidence type="ECO:0000256" key="1">
    <source>
        <dbReference type="PROSITE-ProRule" id="PRU01122"/>
    </source>
</evidence>
<keyword evidence="1" id="KW-0378">Hydrolase</keyword>
<dbReference type="KEGG" id="amin:AUMI_12940"/>
<proteinExistence type="inferred from homology"/>
<dbReference type="GO" id="GO:0004176">
    <property type="term" value="F:ATP-dependent peptidase activity"/>
    <property type="evidence" value="ECO:0007669"/>
    <property type="project" value="UniProtKB-UniRule"/>
</dbReference>